<evidence type="ECO:0000256" key="3">
    <source>
        <dbReference type="ARBA" id="ARBA00022692"/>
    </source>
</evidence>
<dbReference type="PANTHER" id="PTHR19444">
    <property type="entry name" value="UNC-93 RELATED"/>
    <property type="match status" value="1"/>
</dbReference>
<comment type="similarity">
    <text evidence="2">Belongs to the unc-93 family.</text>
</comment>
<dbReference type="InterPro" id="IPR036259">
    <property type="entry name" value="MFS_trans_sf"/>
</dbReference>
<dbReference type="Pfam" id="PF05978">
    <property type="entry name" value="UNC-93"/>
    <property type="match status" value="1"/>
</dbReference>
<dbReference type="InterPro" id="IPR051951">
    <property type="entry name" value="UNC-93_regulatory"/>
</dbReference>
<dbReference type="Proteomes" id="UP001283361">
    <property type="component" value="Unassembled WGS sequence"/>
</dbReference>
<protein>
    <recommendedName>
        <fullName evidence="10">UNC93-like protein</fullName>
    </recommendedName>
</protein>
<evidence type="ECO:0000256" key="5">
    <source>
        <dbReference type="ARBA" id="ARBA00023136"/>
    </source>
</evidence>
<evidence type="ECO:0000256" key="4">
    <source>
        <dbReference type="ARBA" id="ARBA00022989"/>
    </source>
</evidence>
<evidence type="ECO:0000256" key="2">
    <source>
        <dbReference type="ARBA" id="ARBA00009172"/>
    </source>
</evidence>
<feature type="transmembrane region" description="Helical" evidence="7">
    <location>
        <begin position="236"/>
        <end position="259"/>
    </location>
</feature>
<evidence type="ECO:0000313" key="8">
    <source>
        <dbReference type="EMBL" id="KAK3782342.1"/>
    </source>
</evidence>
<dbReference type="Gene3D" id="1.20.1250.20">
    <property type="entry name" value="MFS general substrate transporter like domains"/>
    <property type="match status" value="1"/>
</dbReference>
<evidence type="ECO:0000313" key="9">
    <source>
        <dbReference type="Proteomes" id="UP001283361"/>
    </source>
</evidence>
<feature type="transmembrane region" description="Helical" evidence="7">
    <location>
        <begin position="31"/>
        <end position="48"/>
    </location>
</feature>
<keyword evidence="4 7" id="KW-1133">Transmembrane helix</keyword>
<feature type="transmembrane region" description="Helical" evidence="7">
    <location>
        <begin position="361"/>
        <end position="381"/>
    </location>
</feature>
<feature type="transmembrane region" description="Helical" evidence="7">
    <location>
        <begin position="298"/>
        <end position="316"/>
    </location>
</feature>
<feature type="transmembrane region" description="Helical" evidence="7">
    <location>
        <begin position="92"/>
        <end position="109"/>
    </location>
</feature>
<reference evidence="8" key="1">
    <citation type="journal article" date="2023" name="G3 (Bethesda)">
        <title>A reference genome for the long-term kleptoplast-retaining sea slug Elysia crispata morphotype clarki.</title>
        <authorList>
            <person name="Eastman K.E."/>
            <person name="Pendleton A.L."/>
            <person name="Shaikh M.A."/>
            <person name="Suttiyut T."/>
            <person name="Ogas R."/>
            <person name="Tomko P."/>
            <person name="Gavelis G."/>
            <person name="Widhalm J.R."/>
            <person name="Wisecaver J.H."/>
        </authorList>
    </citation>
    <scope>NUCLEOTIDE SEQUENCE</scope>
    <source>
        <strain evidence="8">ECLA1</strain>
    </source>
</reference>
<keyword evidence="5 7" id="KW-0472">Membrane</keyword>
<gene>
    <name evidence="8" type="ORF">RRG08_027890</name>
</gene>
<evidence type="ECO:0008006" key="10">
    <source>
        <dbReference type="Google" id="ProtNLM"/>
    </source>
</evidence>
<dbReference type="AlphaFoldDB" id="A0AAE1DTQ3"/>
<proteinExistence type="inferred from homology"/>
<dbReference type="SUPFAM" id="SSF103473">
    <property type="entry name" value="MFS general substrate transporter"/>
    <property type="match status" value="1"/>
</dbReference>
<comment type="subcellular location">
    <subcellularLocation>
        <location evidence="1">Membrane</location>
        <topology evidence="1">Multi-pass membrane protein</topology>
    </subcellularLocation>
</comment>
<evidence type="ECO:0000256" key="1">
    <source>
        <dbReference type="ARBA" id="ARBA00004141"/>
    </source>
</evidence>
<keyword evidence="3 7" id="KW-0812">Transmembrane</keyword>
<feature type="transmembrane region" description="Helical" evidence="7">
    <location>
        <begin position="60"/>
        <end position="80"/>
    </location>
</feature>
<evidence type="ECO:0000256" key="6">
    <source>
        <dbReference type="SAM" id="MobiDB-lite"/>
    </source>
</evidence>
<dbReference type="GO" id="GO:0016020">
    <property type="term" value="C:membrane"/>
    <property type="evidence" value="ECO:0007669"/>
    <property type="project" value="UniProtKB-SubCell"/>
</dbReference>
<feature type="region of interest" description="Disordered" evidence="6">
    <location>
        <begin position="1"/>
        <end position="26"/>
    </location>
</feature>
<comment type="caution">
    <text evidence="8">The sequence shown here is derived from an EMBL/GenBank/DDBJ whole genome shotgun (WGS) entry which is preliminary data.</text>
</comment>
<feature type="transmembrane region" description="Helical" evidence="7">
    <location>
        <begin position="115"/>
        <end position="139"/>
    </location>
</feature>
<keyword evidence="9" id="KW-1185">Reference proteome</keyword>
<accession>A0AAE1DTQ3</accession>
<organism evidence="8 9">
    <name type="scientific">Elysia crispata</name>
    <name type="common">lettuce slug</name>
    <dbReference type="NCBI Taxonomy" id="231223"/>
    <lineage>
        <taxon>Eukaryota</taxon>
        <taxon>Metazoa</taxon>
        <taxon>Spiralia</taxon>
        <taxon>Lophotrochozoa</taxon>
        <taxon>Mollusca</taxon>
        <taxon>Gastropoda</taxon>
        <taxon>Heterobranchia</taxon>
        <taxon>Euthyneura</taxon>
        <taxon>Panpulmonata</taxon>
        <taxon>Sacoglossa</taxon>
        <taxon>Placobranchoidea</taxon>
        <taxon>Plakobranchidae</taxon>
        <taxon>Elysia</taxon>
    </lineage>
</organism>
<evidence type="ECO:0000256" key="7">
    <source>
        <dbReference type="SAM" id="Phobius"/>
    </source>
</evidence>
<dbReference type="EMBL" id="JAWDGP010002514">
    <property type="protein sequence ID" value="KAK3782342.1"/>
    <property type="molecule type" value="Genomic_DNA"/>
</dbReference>
<sequence>MEPISTTSMRSHESDDEDGPPPKPQKPMRTCLVLSASFTFVYTAYLAIQNLQSSLNDEANLGVTSLCVHYGTIILFGPQAPLAMRLIGPKRVLVLAWIIHCIYTASNFYPTWLTLIPSSALFGAIAGPMWTAQGIYITAAGEKHAAMTAQRLHPESYEKFVHVVLSRFNGIFFMFYELTQITGNLISSLVLSESSYNSTHSSEDNIAVCGPNDCPSSSAVSNSTSSSSIAKPETSVIYIMLSIFIGCNVCGLILSLFLLPTQPDNWSAKQPGPEDRRASSPALEELCQCFRMVLDRRMILLMPLFAAQAMAIGVLYADYTKAYISCIIGIRWVGFVMTSYGLCTAVFTIGINSFASRLGRIVLFVVAIVVDTGSLLAMLLWQPLGPESVAVYFLIPAVSGISEGIMQAQFNTLIGQIFANNISPAFASYHTCKAVSFTVTFALSNFICLRERLYLSIALYVLGLLGYLVTEARLHREVDQSRKGSKDASEVRFTLEEKSLDL</sequence>
<dbReference type="PANTHER" id="PTHR19444:SF13">
    <property type="entry name" value="PROTEIN UNC-93 HOMOLOG A"/>
    <property type="match status" value="1"/>
</dbReference>
<dbReference type="InterPro" id="IPR010291">
    <property type="entry name" value="Ion_channel_UNC-93"/>
</dbReference>
<name>A0AAE1DTQ3_9GAST</name>
<feature type="transmembrane region" description="Helical" evidence="7">
    <location>
        <begin position="453"/>
        <end position="470"/>
    </location>
</feature>
<feature type="transmembrane region" description="Helical" evidence="7">
    <location>
        <begin position="322"/>
        <end position="349"/>
    </location>
</feature>